<dbReference type="PANTHER" id="PTHR21152:SF40">
    <property type="entry name" value="ALANINE--GLYOXYLATE AMINOTRANSFERASE"/>
    <property type="match status" value="1"/>
</dbReference>
<evidence type="ECO:0000313" key="6">
    <source>
        <dbReference type="Proteomes" id="UP001500171"/>
    </source>
</evidence>
<evidence type="ECO:0000259" key="4">
    <source>
        <dbReference type="Pfam" id="PF00266"/>
    </source>
</evidence>
<dbReference type="RefSeq" id="WP_345491493.1">
    <property type="nucleotide sequence ID" value="NZ_BAABHY010000005.1"/>
</dbReference>
<sequence>MLDITQYDQINPPYRLLMGPGPINADPRVTRAMAAPLIGQFDPVMTDYMNQTMALYREIFKTQNQQTFVIDGTARAGIEAVLMSTIRPGDKVLVPNFGRFGLLLCEIARRCRAEVHTIEVPWGQVFDPNVIEDAIKKIKPRLLLCVQGDTSTTMLQPLDKIGEICNKYGVLSYIDATASIVGNDLQVDKWQLDGVSVSLQKCLSGPPGVAPLTLNDKMVDVIQKRKCVESGIRNENDVDGTDEIIYSNYFDLDMIIRYWGAERINHHTEATSMLFAARECARIVLQEGLDDVIKRHETNGAAMLAGLQAMGLEIFGDVKHKMNNVVGVMRPEHINDMEVRSLMLNDFAIEIGASFGPLKGNVWRIGTMGYNARKDCVMQTLSAFEAVLNKVGFKTVQGAGLQAAWDIYSKAQK</sequence>
<dbReference type="PANTHER" id="PTHR21152">
    <property type="entry name" value="AMINOTRANSFERASE CLASS V"/>
    <property type="match status" value="1"/>
</dbReference>
<evidence type="ECO:0000256" key="1">
    <source>
        <dbReference type="ARBA" id="ARBA00001933"/>
    </source>
</evidence>
<name>A0ABP9N910_9GAMM</name>
<comment type="cofactor">
    <cofactor evidence="1">
        <name>pyridoxal 5'-phosphate</name>
        <dbReference type="ChEBI" id="CHEBI:597326"/>
    </cofactor>
</comment>
<organism evidence="5 6">
    <name type="scientific">Orbus sasakiae</name>
    <dbReference type="NCBI Taxonomy" id="1078475"/>
    <lineage>
        <taxon>Bacteria</taxon>
        <taxon>Pseudomonadati</taxon>
        <taxon>Pseudomonadota</taxon>
        <taxon>Gammaproteobacteria</taxon>
        <taxon>Orbales</taxon>
        <taxon>Orbaceae</taxon>
        <taxon>Orbus</taxon>
    </lineage>
</organism>
<protein>
    <submittedName>
        <fullName evidence="5">Alanine--glyoxylate aminotransferase family protein</fullName>
    </submittedName>
</protein>
<dbReference type="PIRSF" id="PIRSF000524">
    <property type="entry name" value="SPT"/>
    <property type="match status" value="1"/>
</dbReference>
<evidence type="ECO:0000256" key="3">
    <source>
        <dbReference type="ARBA" id="ARBA00022898"/>
    </source>
</evidence>
<proteinExistence type="inferred from homology"/>
<comment type="caution">
    <text evidence="5">The sequence shown here is derived from an EMBL/GenBank/DDBJ whole genome shotgun (WGS) entry which is preliminary data.</text>
</comment>
<keyword evidence="5" id="KW-0808">Transferase</keyword>
<dbReference type="InterPro" id="IPR015422">
    <property type="entry name" value="PyrdxlP-dep_Trfase_small"/>
</dbReference>
<accession>A0ABP9N910</accession>
<dbReference type="Proteomes" id="UP001500171">
    <property type="component" value="Unassembled WGS sequence"/>
</dbReference>
<evidence type="ECO:0000313" key="5">
    <source>
        <dbReference type="EMBL" id="GAA5112280.1"/>
    </source>
</evidence>
<keyword evidence="5" id="KW-0032">Aminotransferase</keyword>
<keyword evidence="3" id="KW-0663">Pyridoxal phosphate</keyword>
<gene>
    <name evidence="5" type="ORF">GCM10023211_18670</name>
</gene>
<dbReference type="Gene3D" id="3.90.1150.10">
    <property type="entry name" value="Aspartate Aminotransferase, domain 1"/>
    <property type="match status" value="1"/>
</dbReference>
<reference evidence="6" key="1">
    <citation type="journal article" date="2019" name="Int. J. Syst. Evol. Microbiol.">
        <title>The Global Catalogue of Microorganisms (GCM) 10K type strain sequencing project: providing services to taxonomists for standard genome sequencing and annotation.</title>
        <authorList>
            <consortium name="The Broad Institute Genomics Platform"/>
            <consortium name="The Broad Institute Genome Sequencing Center for Infectious Disease"/>
            <person name="Wu L."/>
            <person name="Ma J."/>
        </authorList>
    </citation>
    <scope>NUCLEOTIDE SEQUENCE [LARGE SCALE GENOMIC DNA]</scope>
    <source>
        <strain evidence="6">JCM 18050</strain>
    </source>
</reference>
<dbReference type="InterPro" id="IPR000192">
    <property type="entry name" value="Aminotrans_V_dom"/>
</dbReference>
<dbReference type="EMBL" id="BAABHY010000005">
    <property type="protein sequence ID" value="GAA5112280.1"/>
    <property type="molecule type" value="Genomic_DNA"/>
</dbReference>
<dbReference type="SUPFAM" id="SSF53383">
    <property type="entry name" value="PLP-dependent transferases"/>
    <property type="match status" value="1"/>
</dbReference>
<keyword evidence="6" id="KW-1185">Reference proteome</keyword>
<dbReference type="Gene3D" id="3.40.640.10">
    <property type="entry name" value="Type I PLP-dependent aspartate aminotransferase-like (Major domain)"/>
    <property type="match status" value="1"/>
</dbReference>
<dbReference type="InterPro" id="IPR015421">
    <property type="entry name" value="PyrdxlP-dep_Trfase_major"/>
</dbReference>
<comment type="similarity">
    <text evidence="2">Belongs to the class-V pyridoxal-phosphate-dependent aminotransferase family.</text>
</comment>
<dbReference type="InterPro" id="IPR015424">
    <property type="entry name" value="PyrdxlP-dep_Trfase"/>
</dbReference>
<evidence type="ECO:0000256" key="2">
    <source>
        <dbReference type="ARBA" id="ARBA00009236"/>
    </source>
</evidence>
<dbReference type="GO" id="GO:0008483">
    <property type="term" value="F:transaminase activity"/>
    <property type="evidence" value="ECO:0007669"/>
    <property type="project" value="UniProtKB-KW"/>
</dbReference>
<dbReference type="InterPro" id="IPR024169">
    <property type="entry name" value="SP_NH2Trfase/AEP_transaminase"/>
</dbReference>
<feature type="domain" description="Aminotransferase class V" evidence="4">
    <location>
        <begin position="45"/>
        <end position="226"/>
    </location>
</feature>
<dbReference type="Pfam" id="PF00266">
    <property type="entry name" value="Aminotran_5"/>
    <property type="match status" value="1"/>
</dbReference>